<sequence length="66" mass="7781">MREHNMFNFLCMRSHISKWAMHLSFIISRFVLYCEPPNQSLSYNWAVVSTSMDASRTRVTCNLAYS</sequence>
<name>A0ABD1LNY5_9FABA</name>
<dbReference type="AlphaFoldDB" id="A0ABD1LNY5"/>
<dbReference type="EMBL" id="JBGMDY010000008">
    <property type="protein sequence ID" value="KAL2325226.1"/>
    <property type="molecule type" value="Genomic_DNA"/>
</dbReference>
<protein>
    <submittedName>
        <fullName evidence="1">Uncharacterized protein</fullName>
    </submittedName>
</protein>
<keyword evidence="2" id="KW-1185">Reference proteome</keyword>
<dbReference type="Proteomes" id="UP001603857">
    <property type="component" value="Unassembled WGS sequence"/>
</dbReference>
<evidence type="ECO:0000313" key="1">
    <source>
        <dbReference type="EMBL" id="KAL2325226.1"/>
    </source>
</evidence>
<proteinExistence type="predicted"/>
<accession>A0ABD1LNY5</accession>
<organism evidence="1 2">
    <name type="scientific">Flemingia macrophylla</name>
    <dbReference type="NCBI Taxonomy" id="520843"/>
    <lineage>
        <taxon>Eukaryota</taxon>
        <taxon>Viridiplantae</taxon>
        <taxon>Streptophyta</taxon>
        <taxon>Embryophyta</taxon>
        <taxon>Tracheophyta</taxon>
        <taxon>Spermatophyta</taxon>
        <taxon>Magnoliopsida</taxon>
        <taxon>eudicotyledons</taxon>
        <taxon>Gunneridae</taxon>
        <taxon>Pentapetalae</taxon>
        <taxon>rosids</taxon>
        <taxon>fabids</taxon>
        <taxon>Fabales</taxon>
        <taxon>Fabaceae</taxon>
        <taxon>Papilionoideae</taxon>
        <taxon>50 kb inversion clade</taxon>
        <taxon>NPAAA clade</taxon>
        <taxon>indigoferoid/millettioid clade</taxon>
        <taxon>Phaseoleae</taxon>
        <taxon>Flemingia</taxon>
    </lineage>
</organism>
<evidence type="ECO:0000313" key="2">
    <source>
        <dbReference type="Proteomes" id="UP001603857"/>
    </source>
</evidence>
<gene>
    <name evidence="1" type="ORF">Fmac_024284</name>
</gene>
<reference evidence="1 2" key="1">
    <citation type="submission" date="2024-08" db="EMBL/GenBank/DDBJ databases">
        <title>Insights into the chromosomal genome structure of Flemingia macrophylla.</title>
        <authorList>
            <person name="Ding Y."/>
            <person name="Zhao Y."/>
            <person name="Bi W."/>
            <person name="Wu M."/>
            <person name="Zhao G."/>
            <person name="Gong Y."/>
            <person name="Li W."/>
            <person name="Zhang P."/>
        </authorList>
    </citation>
    <scope>NUCLEOTIDE SEQUENCE [LARGE SCALE GENOMIC DNA]</scope>
    <source>
        <strain evidence="1">DYQJB</strain>
        <tissue evidence="1">Leaf</tissue>
    </source>
</reference>
<comment type="caution">
    <text evidence="1">The sequence shown here is derived from an EMBL/GenBank/DDBJ whole genome shotgun (WGS) entry which is preliminary data.</text>
</comment>